<dbReference type="RefSeq" id="WP_008952306.1">
    <property type="nucleotide sequence ID" value="NZ_ACIS01000001.1"/>
</dbReference>
<evidence type="ECO:0000313" key="1">
    <source>
        <dbReference type="EMBL" id="EEG10304.1"/>
    </source>
</evidence>
<proteinExistence type="predicted"/>
<dbReference type="InterPro" id="IPR019289">
    <property type="entry name" value="Phage_tail_E/E"/>
</dbReference>
<dbReference type="EMBL" id="ACIS01000001">
    <property type="protein sequence ID" value="EEG10304.1"/>
    <property type="molecule type" value="Genomic_DNA"/>
</dbReference>
<name>B9YYV1_9NEIS</name>
<sequence length="99" mass="10296">MSEVRIQLSAPITAHGEEMTELVLRKPVPAEARAIGVVPYSLGEGNVPTINIPAACQYISKCAGIPPTSVDQLDIADLNTACWVVAGFFLNAGSPTSGS</sequence>
<evidence type="ECO:0000313" key="2">
    <source>
        <dbReference type="Proteomes" id="UP000003165"/>
    </source>
</evidence>
<comment type="caution">
    <text evidence="1">The sequence shown here is derived from an EMBL/GenBank/DDBJ whole genome shotgun (WGS) entry which is preliminary data.</text>
</comment>
<dbReference type="eggNOG" id="ENOG5033DAM">
    <property type="taxonomic scope" value="Bacteria"/>
</dbReference>
<protein>
    <submittedName>
        <fullName evidence="1">Phage protein</fullName>
    </submittedName>
</protein>
<keyword evidence="2" id="KW-1185">Reference proteome</keyword>
<gene>
    <name evidence="1" type="ORF">FuraDRAFT_0286</name>
</gene>
<dbReference type="Pfam" id="PF10109">
    <property type="entry name" value="Phage_TAC_7"/>
    <property type="match status" value="1"/>
</dbReference>
<organism evidence="1 2">
    <name type="scientific">Pseudogulbenkiania ferrooxidans 2002</name>
    <dbReference type="NCBI Taxonomy" id="279714"/>
    <lineage>
        <taxon>Bacteria</taxon>
        <taxon>Pseudomonadati</taxon>
        <taxon>Pseudomonadota</taxon>
        <taxon>Betaproteobacteria</taxon>
        <taxon>Neisseriales</taxon>
        <taxon>Chromobacteriaceae</taxon>
        <taxon>Pseudogulbenkiania</taxon>
    </lineage>
</organism>
<dbReference type="AlphaFoldDB" id="B9YYV1"/>
<accession>B9YYV1</accession>
<reference evidence="1 2" key="1">
    <citation type="submission" date="2009-02" db="EMBL/GenBank/DDBJ databases">
        <title>Sequencing of the draft genome and assembly of Lutiella nitroferrum 2002.</title>
        <authorList>
            <consortium name="US DOE Joint Genome Institute (JGI-PGF)"/>
            <person name="Lucas S."/>
            <person name="Copeland A."/>
            <person name="Lapidus A."/>
            <person name="Glavina del Rio T."/>
            <person name="Tice H."/>
            <person name="Bruce D."/>
            <person name="Goodwin L."/>
            <person name="Pitluck S."/>
            <person name="Larimer F."/>
            <person name="Land M.L."/>
            <person name="Hauser L."/>
            <person name="Coates J.D."/>
        </authorList>
    </citation>
    <scope>NUCLEOTIDE SEQUENCE [LARGE SCALE GENOMIC DNA]</scope>
    <source>
        <strain evidence="1 2">2002</strain>
    </source>
</reference>
<dbReference type="Proteomes" id="UP000003165">
    <property type="component" value="Unassembled WGS sequence"/>
</dbReference>